<feature type="binding site" evidence="8">
    <location>
        <position position="65"/>
    </location>
    <ligand>
        <name>Zn(2+)</name>
        <dbReference type="ChEBI" id="CHEBI:29105"/>
        <label>2</label>
        <note>catalytic</note>
    </ligand>
</feature>
<dbReference type="RefSeq" id="WP_227016641.1">
    <property type="nucleotide sequence ID" value="NZ_JAGSND010000001.1"/>
</dbReference>
<feature type="binding site" evidence="8">
    <location>
        <position position="139"/>
    </location>
    <ligand>
        <name>Zn(2+)</name>
        <dbReference type="ChEBI" id="CHEBI:29105"/>
        <label>1</label>
        <note>catalytic</note>
    </ligand>
</feature>
<feature type="binding site" evidence="8">
    <location>
        <position position="266"/>
    </location>
    <ligand>
        <name>Zn(2+)</name>
        <dbReference type="ChEBI" id="CHEBI:29105"/>
        <label>2</label>
        <note>catalytic</note>
    </ligand>
</feature>
<feature type="binding site" evidence="8">
    <location>
        <position position="207"/>
    </location>
    <ligand>
        <name>Zn(2+)</name>
        <dbReference type="ChEBI" id="CHEBI:29105"/>
        <label>2</label>
        <note>catalytic</note>
    </ligand>
</feature>
<comment type="function">
    <text evidence="8">Zinc phosphodiesterase, which displays some tRNA 3'-processing endonuclease activity. Probably involved in tRNA maturation, by removing a 3'-trailer from precursor tRNA.</text>
</comment>
<reference evidence="10" key="1">
    <citation type="submission" date="2021-04" db="EMBL/GenBank/DDBJ databases">
        <title>Sinoanaerobacter chloroacetimidivorans sp. nov., an obligate anaerobic bacterium isolated from anaerobic sludge.</title>
        <authorList>
            <person name="Bao Y."/>
        </authorList>
    </citation>
    <scope>NUCLEOTIDE SEQUENCE</scope>
    <source>
        <strain evidence="10">BAD-6</strain>
    </source>
</reference>
<dbReference type="SUPFAM" id="SSF56281">
    <property type="entry name" value="Metallo-hydrolase/oxidoreductase"/>
    <property type="match status" value="1"/>
</dbReference>
<dbReference type="NCBIfam" id="TIGR02651">
    <property type="entry name" value="RNase_Z"/>
    <property type="match status" value="1"/>
</dbReference>
<dbReference type="Proteomes" id="UP000675664">
    <property type="component" value="Unassembled WGS sequence"/>
</dbReference>
<name>A0A8J8B1R3_9FIRM</name>
<comment type="similarity">
    <text evidence="8">Belongs to the RNase Z family.</text>
</comment>
<dbReference type="Pfam" id="PF23023">
    <property type="entry name" value="Anti-Pycsar_Apyc1"/>
    <property type="match status" value="1"/>
</dbReference>
<feature type="domain" description="Metallo-beta-lactamase" evidence="9">
    <location>
        <begin position="19"/>
        <end position="195"/>
    </location>
</feature>
<evidence type="ECO:0000256" key="6">
    <source>
        <dbReference type="ARBA" id="ARBA00022801"/>
    </source>
</evidence>
<dbReference type="SMART" id="SM00849">
    <property type="entry name" value="Lactamase_B"/>
    <property type="match status" value="1"/>
</dbReference>
<feature type="binding site" evidence="8">
    <location>
        <position position="63"/>
    </location>
    <ligand>
        <name>Zn(2+)</name>
        <dbReference type="ChEBI" id="CHEBI:29105"/>
        <label>1</label>
        <note>catalytic</note>
    </ligand>
</feature>
<dbReference type="EMBL" id="JAGSND010000001">
    <property type="protein sequence ID" value="MBR0596515.1"/>
    <property type="molecule type" value="Genomic_DNA"/>
</dbReference>
<comment type="catalytic activity">
    <reaction evidence="8">
        <text>Endonucleolytic cleavage of RNA, removing extra 3' nucleotides from tRNA precursor, generating 3' termini of tRNAs. A 3'-hydroxy group is left at the tRNA terminus and a 5'-phosphoryl group is left at the trailer molecule.</text>
        <dbReference type="EC" id="3.1.26.11"/>
    </reaction>
</comment>
<evidence type="ECO:0000256" key="7">
    <source>
        <dbReference type="ARBA" id="ARBA00022833"/>
    </source>
</evidence>
<evidence type="ECO:0000256" key="5">
    <source>
        <dbReference type="ARBA" id="ARBA00022759"/>
    </source>
</evidence>
<dbReference type="GO" id="GO:0008270">
    <property type="term" value="F:zinc ion binding"/>
    <property type="evidence" value="ECO:0007669"/>
    <property type="project" value="UniProtKB-UniRule"/>
</dbReference>
<dbReference type="AlphaFoldDB" id="A0A8J8B1R3"/>
<accession>A0A8J8B1R3</accession>
<organism evidence="10 11">
    <name type="scientific">Sinanaerobacter chloroacetimidivorans</name>
    <dbReference type="NCBI Taxonomy" id="2818044"/>
    <lineage>
        <taxon>Bacteria</taxon>
        <taxon>Bacillati</taxon>
        <taxon>Bacillota</taxon>
        <taxon>Clostridia</taxon>
        <taxon>Peptostreptococcales</taxon>
        <taxon>Anaerovoracaceae</taxon>
        <taxon>Sinanaerobacter</taxon>
    </lineage>
</organism>
<evidence type="ECO:0000256" key="4">
    <source>
        <dbReference type="ARBA" id="ARBA00022723"/>
    </source>
</evidence>
<dbReference type="InterPro" id="IPR036866">
    <property type="entry name" value="RibonucZ/Hydroxyglut_hydro"/>
</dbReference>
<gene>
    <name evidence="8" type="primary">rnz</name>
    <name evidence="10" type="ORF">KCX82_01380</name>
</gene>
<keyword evidence="7 8" id="KW-0862">Zinc</keyword>
<dbReference type="InterPro" id="IPR001279">
    <property type="entry name" value="Metallo-B-lactamas"/>
</dbReference>
<keyword evidence="6 8" id="KW-0378">Hydrolase</keyword>
<evidence type="ECO:0000313" key="10">
    <source>
        <dbReference type="EMBL" id="MBR0596515.1"/>
    </source>
</evidence>
<evidence type="ECO:0000256" key="3">
    <source>
        <dbReference type="ARBA" id="ARBA00022722"/>
    </source>
</evidence>
<keyword evidence="4 8" id="KW-0479">Metal-binding</keyword>
<evidence type="ECO:0000256" key="2">
    <source>
        <dbReference type="ARBA" id="ARBA00022694"/>
    </source>
</evidence>
<comment type="caution">
    <text evidence="10">The sequence shown here is derived from an EMBL/GenBank/DDBJ whole genome shotgun (WGS) entry which is preliminary data.</text>
</comment>
<feature type="binding site" evidence="8">
    <location>
        <position position="207"/>
    </location>
    <ligand>
        <name>Zn(2+)</name>
        <dbReference type="ChEBI" id="CHEBI:29105"/>
        <label>1</label>
        <note>catalytic</note>
    </ligand>
</feature>
<evidence type="ECO:0000256" key="1">
    <source>
        <dbReference type="ARBA" id="ARBA00011738"/>
    </source>
</evidence>
<dbReference type="PANTHER" id="PTHR46018:SF2">
    <property type="entry name" value="ZINC PHOSPHODIESTERASE ELAC PROTEIN 1"/>
    <property type="match status" value="1"/>
</dbReference>
<dbReference type="PANTHER" id="PTHR46018">
    <property type="entry name" value="ZINC PHOSPHODIESTERASE ELAC PROTEIN 1"/>
    <property type="match status" value="1"/>
</dbReference>
<evidence type="ECO:0000313" key="11">
    <source>
        <dbReference type="Proteomes" id="UP000675664"/>
    </source>
</evidence>
<dbReference type="GO" id="GO:0042781">
    <property type="term" value="F:3'-tRNA processing endoribonuclease activity"/>
    <property type="evidence" value="ECO:0007669"/>
    <property type="project" value="UniProtKB-UniRule"/>
</dbReference>
<dbReference type="Gene3D" id="3.60.15.10">
    <property type="entry name" value="Ribonuclease Z/Hydroxyacylglutathione hydrolase-like"/>
    <property type="match status" value="1"/>
</dbReference>
<keyword evidence="11" id="KW-1185">Reference proteome</keyword>
<proteinExistence type="inferred from homology"/>
<comment type="cofactor">
    <cofactor evidence="8">
        <name>Zn(2+)</name>
        <dbReference type="ChEBI" id="CHEBI:29105"/>
    </cofactor>
    <text evidence="8">Binds 2 Zn(2+) ions.</text>
</comment>
<dbReference type="InterPro" id="IPR013471">
    <property type="entry name" value="RNase_Z/BN"/>
</dbReference>
<dbReference type="HAMAP" id="MF_01818">
    <property type="entry name" value="RNase_Z_BN"/>
    <property type="match status" value="1"/>
</dbReference>
<keyword evidence="2 8" id="KW-0819">tRNA processing</keyword>
<reference evidence="10" key="2">
    <citation type="submission" date="2021-04" db="EMBL/GenBank/DDBJ databases">
        <authorList>
            <person name="Liu J."/>
        </authorList>
    </citation>
    <scope>NUCLEOTIDE SEQUENCE</scope>
    <source>
        <strain evidence="10">BAD-6</strain>
    </source>
</reference>
<evidence type="ECO:0000259" key="9">
    <source>
        <dbReference type="SMART" id="SM00849"/>
    </source>
</evidence>
<feature type="binding site" evidence="8">
    <location>
        <position position="66"/>
    </location>
    <ligand>
        <name>Zn(2+)</name>
        <dbReference type="ChEBI" id="CHEBI:29105"/>
        <label>2</label>
        <note>catalytic</note>
    </ligand>
</feature>
<comment type="subunit">
    <text evidence="1 8">Homodimer.</text>
</comment>
<keyword evidence="3 8" id="KW-0540">Nuclease</keyword>
<sequence length="308" mass="34283">MIDVCLLGCGGMVPLPDRSLTALLYKYNGKMILIDCGEGTQVSIRRMGWGFKAIEAICITHYHGDHIAGLPGLLMTMGNSGRTEPVTILGPPPLADVVRALTIIAPELPFQVILKELPVEAAACWKIGEIMINSTPGEHLIPSLAYNLQINRAGKFLVENAIAYEIPVKYWSKLQRGETIVHQDKKYIPEMVLGEPREGIKITYITDTRQTDSLIPFAKDSDLLICEGMYGDDSLIGKARERGHMVFSDAAKLARESNSKELWLTHYSPSLGHPEDFLETAAKIFSNTKCGEDRMWRHISYHSEKELS</sequence>
<protein>
    <recommendedName>
        <fullName evidence="8">Ribonuclease Z</fullName>
        <shortName evidence="8">RNase Z</shortName>
        <ecNumber evidence="8">3.1.26.11</ecNumber>
    </recommendedName>
    <alternativeName>
        <fullName evidence="8">tRNA 3 endonuclease</fullName>
    </alternativeName>
    <alternativeName>
        <fullName evidence="8">tRNase Z</fullName>
    </alternativeName>
</protein>
<keyword evidence="5 8" id="KW-0255">Endonuclease</keyword>
<evidence type="ECO:0000256" key="8">
    <source>
        <dbReference type="HAMAP-Rule" id="MF_01818"/>
    </source>
</evidence>
<dbReference type="EC" id="3.1.26.11" evidence="8"/>
<feature type="binding site" evidence="8">
    <location>
        <position position="61"/>
    </location>
    <ligand>
        <name>Zn(2+)</name>
        <dbReference type="ChEBI" id="CHEBI:29105"/>
        <label>1</label>
        <note>catalytic</note>
    </ligand>
</feature>
<dbReference type="NCBIfam" id="NF000801">
    <property type="entry name" value="PRK00055.1-3"/>
    <property type="match status" value="1"/>
</dbReference>
<feature type="active site" description="Proton acceptor" evidence="8">
    <location>
        <position position="65"/>
    </location>
</feature>
<dbReference type="CDD" id="cd07717">
    <property type="entry name" value="RNaseZ_ZiPD-like_MBL-fold"/>
    <property type="match status" value="1"/>
</dbReference>